<dbReference type="EMBL" id="JH711589">
    <property type="protein sequence ID" value="EIW75083.1"/>
    <property type="molecule type" value="Genomic_DNA"/>
</dbReference>
<protein>
    <recommendedName>
        <fullName evidence="1">BTB domain-containing protein</fullName>
    </recommendedName>
</protein>
<organism evidence="2 3">
    <name type="scientific">Coniophora puteana (strain RWD-64-598)</name>
    <name type="common">Brown rot fungus</name>
    <dbReference type="NCBI Taxonomy" id="741705"/>
    <lineage>
        <taxon>Eukaryota</taxon>
        <taxon>Fungi</taxon>
        <taxon>Dikarya</taxon>
        <taxon>Basidiomycota</taxon>
        <taxon>Agaricomycotina</taxon>
        <taxon>Agaricomycetes</taxon>
        <taxon>Agaricomycetidae</taxon>
        <taxon>Boletales</taxon>
        <taxon>Coniophorineae</taxon>
        <taxon>Coniophoraceae</taxon>
        <taxon>Coniophora</taxon>
    </lineage>
</organism>
<evidence type="ECO:0000259" key="1">
    <source>
        <dbReference type="PROSITE" id="PS50097"/>
    </source>
</evidence>
<gene>
    <name evidence="2" type="ORF">CONPUDRAFT_132017</name>
</gene>
<evidence type="ECO:0000313" key="2">
    <source>
        <dbReference type="EMBL" id="EIW75083.1"/>
    </source>
</evidence>
<reference evidence="3" key="1">
    <citation type="journal article" date="2012" name="Science">
        <title>The Paleozoic origin of enzymatic lignin decomposition reconstructed from 31 fungal genomes.</title>
        <authorList>
            <person name="Floudas D."/>
            <person name="Binder M."/>
            <person name="Riley R."/>
            <person name="Barry K."/>
            <person name="Blanchette R.A."/>
            <person name="Henrissat B."/>
            <person name="Martinez A.T."/>
            <person name="Otillar R."/>
            <person name="Spatafora J.W."/>
            <person name="Yadav J.S."/>
            <person name="Aerts A."/>
            <person name="Benoit I."/>
            <person name="Boyd A."/>
            <person name="Carlson A."/>
            <person name="Copeland A."/>
            <person name="Coutinho P.M."/>
            <person name="de Vries R.P."/>
            <person name="Ferreira P."/>
            <person name="Findley K."/>
            <person name="Foster B."/>
            <person name="Gaskell J."/>
            <person name="Glotzer D."/>
            <person name="Gorecki P."/>
            <person name="Heitman J."/>
            <person name="Hesse C."/>
            <person name="Hori C."/>
            <person name="Igarashi K."/>
            <person name="Jurgens J.A."/>
            <person name="Kallen N."/>
            <person name="Kersten P."/>
            <person name="Kohler A."/>
            <person name="Kuees U."/>
            <person name="Kumar T.K.A."/>
            <person name="Kuo A."/>
            <person name="LaButti K."/>
            <person name="Larrondo L.F."/>
            <person name="Lindquist E."/>
            <person name="Ling A."/>
            <person name="Lombard V."/>
            <person name="Lucas S."/>
            <person name="Lundell T."/>
            <person name="Martin R."/>
            <person name="McLaughlin D.J."/>
            <person name="Morgenstern I."/>
            <person name="Morin E."/>
            <person name="Murat C."/>
            <person name="Nagy L.G."/>
            <person name="Nolan M."/>
            <person name="Ohm R.A."/>
            <person name="Patyshakuliyeva A."/>
            <person name="Rokas A."/>
            <person name="Ruiz-Duenas F.J."/>
            <person name="Sabat G."/>
            <person name="Salamov A."/>
            <person name="Samejima M."/>
            <person name="Schmutz J."/>
            <person name="Slot J.C."/>
            <person name="St John F."/>
            <person name="Stenlid J."/>
            <person name="Sun H."/>
            <person name="Sun S."/>
            <person name="Syed K."/>
            <person name="Tsang A."/>
            <person name="Wiebenga A."/>
            <person name="Young D."/>
            <person name="Pisabarro A."/>
            <person name="Eastwood D.C."/>
            <person name="Martin F."/>
            <person name="Cullen D."/>
            <person name="Grigoriev I.V."/>
            <person name="Hibbett D.S."/>
        </authorList>
    </citation>
    <scope>NUCLEOTIDE SEQUENCE [LARGE SCALE GENOMIC DNA]</scope>
    <source>
        <strain evidence="3">RWD-64-598 SS2</strain>
    </source>
</reference>
<dbReference type="Gene3D" id="3.30.710.10">
    <property type="entry name" value="Potassium Channel Kv1.1, Chain A"/>
    <property type="match status" value="1"/>
</dbReference>
<dbReference type="OrthoDB" id="6359816at2759"/>
<proteinExistence type="predicted"/>
<dbReference type="PROSITE" id="PS50097">
    <property type="entry name" value="BTB"/>
    <property type="match status" value="1"/>
</dbReference>
<dbReference type="CDD" id="cd18186">
    <property type="entry name" value="BTB_POZ_ZBTB_KLHL-like"/>
    <property type="match status" value="1"/>
</dbReference>
<keyword evidence="3" id="KW-1185">Reference proteome</keyword>
<dbReference type="Proteomes" id="UP000053558">
    <property type="component" value="Unassembled WGS sequence"/>
</dbReference>
<name>A0A5M3M7R7_CONPW</name>
<sequence length="323" mass="35203">MSVYNTGTEALPPFNSAAKGDIVLRSSDAVHFRVFRCLLALASPFFDAMFDLPQPQPATVHGRTTLVGDLDVIPMTENGRTVDAMLRYCYPAASVPLPALETLEDVEQVLEGAIKYGMEGVEQQIRKLLVSPRFLDAQPLHVFAIATRLALEPEARLAARHLLQAPLPLPLPKARAGNEIQRGTVLPAADLARLHKYRARCTHAAQTLLANLASAGPRLAQSYAFYQWWTAACACPTRSDARAAGYMMHGTYARAWWADWLDGVRDALAEAPCGATAGRDVDKVVEERCAACPRCRRKAHAAVSEFASALAGEIDRAVEQVEL</sequence>
<dbReference type="InterPro" id="IPR011333">
    <property type="entry name" value="SKP1/BTB/POZ_sf"/>
</dbReference>
<comment type="caution">
    <text evidence="2">The sequence shown here is derived from an EMBL/GenBank/DDBJ whole genome shotgun (WGS) entry which is preliminary data.</text>
</comment>
<dbReference type="RefSeq" id="XP_007774519.1">
    <property type="nucleotide sequence ID" value="XM_007776329.1"/>
</dbReference>
<dbReference type="SUPFAM" id="SSF54695">
    <property type="entry name" value="POZ domain"/>
    <property type="match status" value="1"/>
</dbReference>
<dbReference type="AlphaFoldDB" id="A0A5M3M7R7"/>
<dbReference type="SMART" id="SM00225">
    <property type="entry name" value="BTB"/>
    <property type="match status" value="1"/>
</dbReference>
<dbReference type="Pfam" id="PF00651">
    <property type="entry name" value="BTB"/>
    <property type="match status" value="1"/>
</dbReference>
<accession>A0A5M3M7R7</accession>
<dbReference type="OMA" id="RCKLCAT"/>
<dbReference type="GeneID" id="19200385"/>
<dbReference type="KEGG" id="cput:CONPUDRAFT_132017"/>
<feature type="domain" description="BTB" evidence="1">
    <location>
        <begin position="20"/>
        <end position="90"/>
    </location>
</feature>
<dbReference type="InterPro" id="IPR000210">
    <property type="entry name" value="BTB/POZ_dom"/>
</dbReference>
<evidence type="ECO:0000313" key="3">
    <source>
        <dbReference type="Proteomes" id="UP000053558"/>
    </source>
</evidence>